<evidence type="ECO:0000256" key="1">
    <source>
        <dbReference type="ARBA" id="ARBA00004275"/>
    </source>
</evidence>
<evidence type="ECO:0000256" key="8">
    <source>
        <dbReference type="ARBA" id="ARBA00023235"/>
    </source>
</evidence>
<dbReference type="GO" id="GO:0051750">
    <property type="term" value="F:delta(3,5)-delta(2,4)-dienoyl-CoA isomerase activity"/>
    <property type="evidence" value="ECO:0007669"/>
    <property type="project" value="TreeGrafter"/>
</dbReference>
<protein>
    <recommendedName>
        <fullName evidence="12">Delta(3,5)-Delta(2,4)-dienoyl-CoA isomerase, mitochondrial</fullName>
    </recommendedName>
</protein>
<comment type="caution">
    <text evidence="13">The sequence shown here is derived from an EMBL/GenBank/DDBJ whole genome shotgun (WGS) entry which is preliminary data.</text>
</comment>
<gene>
    <name evidence="13" type="ORF">AMK59_7720</name>
</gene>
<dbReference type="InterPro" id="IPR014748">
    <property type="entry name" value="Enoyl-CoA_hydra_C"/>
</dbReference>
<evidence type="ECO:0000256" key="12">
    <source>
        <dbReference type="ARBA" id="ARBA00071021"/>
    </source>
</evidence>
<evidence type="ECO:0000313" key="14">
    <source>
        <dbReference type="Proteomes" id="UP000051574"/>
    </source>
</evidence>
<evidence type="ECO:0000256" key="2">
    <source>
        <dbReference type="ARBA" id="ARBA00005005"/>
    </source>
</evidence>
<keyword evidence="4" id="KW-0276">Fatty acid metabolism</keyword>
<dbReference type="EMBL" id="LJIG01022618">
    <property type="protein sequence ID" value="KRT79600.1"/>
    <property type="molecule type" value="Genomic_DNA"/>
</dbReference>
<evidence type="ECO:0000256" key="6">
    <source>
        <dbReference type="ARBA" id="ARBA00023098"/>
    </source>
</evidence>
<comment type="pathway">
    <text evidence="2">Lipid metabolism; fatty acid beta-oxidation.</text>
</comment>
<keyword evidence="5" id="KW-0007">Acetylation</keyword>
<dbReference type="PANTHER" id="PTHR43149:SF1">
    <property type="entry name" value="DELTA(3,5)-DELTA(2,4)-DIENOYL-COA ISOMERASE, MITOCHONDRIAL"/>
    <property type="match status" value="1"/>
</dbReference>
<dbReference type="Gene3D" id="3.90.226.10">
    <property type="entry name" value="2-enoyl-CoA Hydratase, Chain A, domain 1"/>
    <property type="match status" value="1"/>
</dbReference>
<dbReference type="Gene3D" id="1.10.12.10">
    <property type="entry name" value="Lyase 2-enoyl-coa Hydratase, Chain A, domain 2"/>
    <property type="match status" value="1"/>
</dbReference>
<dbReference type="Proteomes" id="UP000051574">
    <property type="component" value="Unassembled WGS sequence"/>
</dbReference>
<accession>A0A0T6AWK6</accession>
<feature type="non-terminal residue" evidence="13">
    <location>
        <position position="290"/>
    </location>
</feature>
<proteinExistence type="inferred from homology"/>
<dbReference type="PANTHER" id="PTHR43149">
    <property type="entry name" value="ENOYL-COA HYDRATASE"/>
    <property type="match status" value="1"/>
</dbReference>
<comment type="similarity">
    <text evidence="3">Belongs to the enoyl-CoA hydratase/isomerase family.</text>
</comment>
<evidence type="ECO:0000256" key="3">
    <source>
        <dbReference type="ARBA" id="ARBA00005254"/>
    </source>
</evidence>
<dbReference type="GO" id="GO:0005739">
    <property type="term" value="C:mitochondrion"/>
    <property type="evidence" value="ECO:0007669"/>
    <property type="project" value="TreeGrafter"/>
</dbReference>
<dbReference type="GO" id="GO:0006635">
    <property type="term" value="P:fatty acid beta-oxidation"/>
    <property type="evidence" value="ECO:0007669"/>
    <property type="project" value="UniProtKB-UniPathway"/>
</dbReference>
<evidence type="ECO:0000256" key="10">
    <source>
        <dbReference type="ARBA" id="ARBA00052809"/>
    </source>
</evidence>
<organism evidence="13 14">
    <name type="scientific">Oryctes borbonicus</name>
    <dbReference type="NCBI Taxonomy" id="1629725"/>
    <lineage>
        <taxon>Eukaryota</taxon>
        <taxon>Metazoa</taxon>
        <taxon>Ecdysozoa</taxon>
        <taxon>Arthropoda</taxon>
        <taxon>Hexapoda</taxon>
        <taxon>Insecta</taxon>
        <taxon>Pterygota</taxon>
        <taxon>Neoptera</taxon>
        <taxon>Endopterygota</taxon>
        <taxon>Coleoptera</taxon>
        <taxon>Polyphaga</taxon>
        <taxon>Scarabaeiformia</taxon>
        <taxon>Scarabaeidae</taxon>
        <taxon>Dynastinae</taxon>
        <taxon>Oryctes</taxon>
    </lineage>
</organism>
<comment type="function">
    <text evidence="11">Isomerization of 3-trans,5-cis-dienoyl-CoA to 2-trans,4-trans-dienoyl-CoA.</text>
</comment>
<dbReference type="OrthoDB" id="14970at2759"/>
<dbReference type="GO" id="GO:0005777">
    <property type="term" value="C:peroxisome"/>
    <property type="evidence" value="ECO:0007669"/>
    <property type="project" value="UniProtKB-SubCell"/>
</dbReference>
<sequence length="290" mass="31824">MLPSKFGKLSSFLMTKNLLNTSIARMSSGHNFETLQVSIPKPFVYHVELHRPKKRNALNEQMWKDISHCFKGLNDNPECRVVILSGAGKIFTAGIDMTGMMNLAPKLAECNDLARKAKILHPLITLYQDAISSLEKCCKPVLTAVHSACIGAGVDAITAADIRYCTKDAYFQVKETLIGMAADVGTLQRLPKVIGSQSLVRELCFTGRELPADEALTCGLVSKVFDDKESMIISALKIAEQIAAQSPVAVQTTKLSLIYSRDHNVQEGLDHIAQLNQFLLQSEDFSNAVV</sequence>
<evidence type="ECO:0000313" key="13">
    <source>
        <dbReference type="EMBL" id="KRT79600.1"/>
    </source>
</evidence>
<keyword evidence="7" id="KW-0576">Peroxisome</keyword>
<comment type="catalytic activity">
    <reaction evidence="10">
        <text>(3E,5Z,8Z,11Z,14Z)-eicosapentaenoyl-CoA = (2E,4E,8Z,11Z,14Z)-eicosapentaenoyl-CoA</text>
        <dbReference type="Rhea" id="RHEA:45224"/>
        <dbReference type="ChEBI" id="CHEBI:85090"/>
        <dbReference type="ChEBI" id="CHEBI:85091"/>
    </reaction>
</comment>
<dbReference type="InterPro" id="IPR045002">
    <property type="entry name" value="Ech1-like"/>
</dbReference>
<comment type="subcellular location">
    <subcellularLocation>
        <location evidence="1">Peroxisome</location>
    </subcellularLocation>
</comment>
<dbReference type="Pfam" id="PF00378">
    <property type="entry name" value="ECH_1"/>
    <property type="match status" value="1"/>
</dbReference>
<keyword evidence="14" id="KW-1185">Reference proteome</keyword>
<evidence type="ECO:0000256" key="7">
    <source>
        <dbReference type="ARBA" id="ARBA00023140"/>
    </source>
</evidence>
<comment type="catalytic activity">
    <reaction evidence="9">
        <text>(3E,5Z)-octadienoyl-CoA = (2E,4E)-octadienoyl-CoA</text>
        <dbReference type="Rhea" id="RHEA:45244"/>
        <dbReference type="ChEBI" id="CHEBI:62243"/>
        <dbReference type="ChEBI" id="CHEBI:85108"/>
    </reaction>
</comment>
<dbReference type="InterPro" id="IPR029045">
    <property type="entry name" value="ClpP/crotonase-like_dom_sf"/>
</dbReference>
<dbReference type="AlphaFoldDB" id="A0A0T6AWK6"/>
<evidence type="ECO:0000256" key="9">
    <source>
        <dbReference type="ARBA" id="ARBA00051408"/>
    </source>
</evidence>
<keyword evidence="6" id="KW-0443">Lipid metabolism</keyword>
<evidence type="ECO:0000256" key="4">
    <source>
        <dbReference type="ARBA" id="ARBA00022832"/>
    </source>
</evidence>
<dbReference type="CDD" id="cd06558">
    <property type="entry name" value="crotonase-like"/>
    <property type="match status" value="1"/>
</dbReference>
<evidence type="ECO:0000256" key="11">
    <source>
        <dbReference type="ARBA" id="ARBA00055786"/>
    </source>
</evidence>
<evidence type="ECO:0000256" key="5">
    <source>
        <dbReference type="ARBA" id="ARBA00022990"/>
    </source>
</evidence>
<reference evidence="13 14" key="1">
    <citation type="submission" date="2015-09" db="EMBL/GenBank/DDBJ databases">
        <title>Draft genome of the scarab beetle Oryctes borbonicus.</title>
        <authorList>
            <person name="Meyer J.M."/>
            <person name="Markov G.V."/>
            <person name="Baskaran P."/>
            <person name="Herrmann M."/>
            <person name="Sommer R.J."/>
            <person name="Roedelsperger C."/>
        </authorList>
    </citation>
    <scope>NUCLEOTIDE SEQUENCE [LARGE SCALE GENOMIC DNA]</scope>
    <source>
        <strain evidence="13">OB123</strain>
        <tissue evidence="13">Whole animal</tissue>
    </source>
</reference>
<dbReference type="UniPathway" id="UPA00659"/>
<dbReference type="SUPFAM" id="SSF52096">
    <property type="entry name" value="ClpP/crotonase"/>
    <property type="match status" value="1"/>
</dbReference>
<keyword evidence="8" id="KW-0413">Isomerase</keyword>
<dbReference type="InterPro" id="IPR001753">
    <property type="entry name" value="Enoyl-CoA_hydra/iso"/>
</dbReference>
<dbReference type="FunFam" id="3.90.226.10:FF:000024">
    <property type="entry name" value="Delta3,5-delta2,4-dienoyl-CoA isomerase"/>
    <property type="match status" value="1"/>
</dbReference>
<dbReference type="FunFam" id="1.10.12.10:FF:000004">
    <property type="entry name" value="Delta3,5-delta2,4-dienoyl-CoA isomerase"/>
    <property type="match status" value="1"/>
</dbReference>
<name>A0A0T6AWK6_9SCAR</name>